<organism evidence="2 3">
    <name type="scientific">Anaerocolumna xylanovorans DSM 12503</name>
    <dbReference type="NCBI Taxonomy" id="1121345"/>
    <lineage>
        <taxon>Bacteria</taxon>
        <taxon>Bacillati</taxon>
        <taxon>Bacillota</taxon>
        <taxon>Clostridia</taxon>
        <taxon>Lachnospirales</taxon>
        <taxon>Lachnospiraceae</taxon>
        <taxon>Anaerocolumna</taxon>
    </lineage>
</organism>
<dbReference type="AlphaFoldDB" id="A0A1M7YNI4"/>
<feature type="transmembrane region" description="Helical" evidence="1">
    <location>
        <begin position="31"/>
        <end position="52"/>
    </location>
</feature>
<dbReference type="OrthoDB" id="1898499at2"/>
<keyword evidence="1" id="KW-0812">Transmembrane</keyword>
<dbReference type="EMBL" id="FRFD01000018">
    <property type="protein sequence ID" value="SHO54165.1"/>
    <property type="molecule type" value="Genomic_DNA"/>
</dbReference>
<feature type="transmembrane region" description="Helical" evidence="1">
    <location>
        <begin position="7"/>
        <end position="25"/>
    </location>
</feature>
<accession>A0A1M7YNI4</accession>
<gene>
    <name evidence="2" type="ORF">SAMN02745217_04620</name>
</gene>
<keyword evidence="1" id="KW-1133">Transmembrane helix</keyword>
<dbReference type="STRING" id="1121345.SAMN02745217_04620"/>
<dbReference type="Proteomes" id="UP000184612">
    <property type="component" value="Unassembled WGS sequence"/>
</dbReference>
<evidence type="ECO:0000256" key="1">
    <source>
        <dbReference type="SAM" id="Phobius"/>
    </source>
</evidence>
<name>A0A1M7YNI4_9FIRM</name>
<protein>
    <submittedName>
        <fullName evidence="2">Uncharacterized protein</fullName>
    </submittedName>
</protein>
<keyword evidence="1" id="KW-0472">Membrane</keyword>
<sequence>MKHKNTFGTATSFLLVAVLAIMAFVRGAHQIWFLAAAFAVWSIWMIVAALLSNKTAIQARIRAYRQKKRRIAENKRTAFIQPQNLQNTEKPDSVGLVLLRHVSYRISAYLKSAYPDVTWEWQEKHPEKIITKGGTTRIRLFGVPDFNFAEVMFDQHANIDCDMLRIVPLAKLNVSESESEPARTLPQQPVDPAVWYDLQGRQVLENLVADLNSRGHSSLVIRESGDICIRQDDTDVQQDRFKNFPAKTHWSGIAKVMENAGLAASVEENGIAVSW</sequence>
<keyword evidence="3" id="KW-1185">Reference proteome</keyword>
<evidence type="ECO:0000313" key="2">
    <source>
        <dbReference type="EMBL" id="SHO54165.1"/>
    </source>
</evidence>
<reference evidence="2 3" key="1">
    <citation type="submission" date="2016-12" db="EMBL/GenBank/DDBJ databases">
        <authorList>
            <person name="Song W.-J."/>
            <person name="Kurnit D.M."/>
        </authorList>
    </citation>
    <scope>NUCLEOTIDE SEQUENCE [LARGE SCALE GENOMIC DNA]</scope>
    <source>
        <strain evidence="2 3">DSM 12503</strain>
    </source>
</reference>
<proteinExistence type="predicted"/>
<evidence type="ECO:0000313" key="3">
    <source>
        <dbReference type="Proteomes" id="UP000184612"/>
    </source>
</evidence>
<dbReference type="RefSeq" id="WP_073591223.1">
    <property type="nucleotide sequence ID" value="NZ_FRFD01000018.1"/>
</dbReference>